<dbReference type="EMBL" id="FOHW01000062">
    <property type="protein sequence ID" value="SEU10925.1"/>
    <property type="molecule type" value="Genomic_DNA"/>
</dbReference>
<organism evidence="1 2">
    <name type="scientific">Pseudomonas graminis</name>
    <dbReference type="NCBI Taxonomy" id="158627"/>
    <lineage>
        <taxon>Bacteria</taxon>
        <taxon>Pseudomonadati</taxon>
        <taxon>Pseudomonadota</taxon>
        <taxon>Gammaproteobacteria</taxon>
        <taxon>Pseudomonadales</taxon>
        <taxon>Pseudomonadaceae</taxon>
        <taxon>Pseudomonas</taxon>
    </lineage>
</organism>
<proteinExistence type="predicted"/>
<sequence length="204" mass="22373">APKVSKSACSWLGPSFVRVPSLRSRSVGPRRTDIHVLTALSPHPCGSTHCARPAFSLHPSRDWCRLDFLRTKIKSRSTASRLKPVLRSRSLRLLCDARDAFCGTGFSREGVSVLATTSLIVPHAPRGNASPNAPRHRSGWRNAHLKWDRFQPGRGQCVLHHFRGMPPDAFPAIAGPTGCSRCGGRHQNPARCAFLRRALAFSAV</sequence>
<name>A0A1I0JKR1_9PSED</name>
<protein>
    <submittedName>
        <fullName evidence="1">Uncharacterized protein</fullName>
    </submittedName>
</protein>
<reference evidence="1 2" key="1">
    <citation type="submission" date="2016-10" db="EMBL/GenBank/DDBJ databases">
        <authorList>
            <person name="de Groot N.N."/>
        </authorList>
    </citation>
    <scope>NUCLEOTIDE SEQUENCE [LARGE SCALE GENOMIC DNA]</scope>
    <source>
        <strain evidence="1 2">DSM 11363</strain>
    </source>
</reference>
<gene>
    <name evidence="1" type="ORF">SAMN05216197_16216</name>
</gene>
<evidence type="ECO:0000313" key="1">
    <source>
        <dbReference type="EMBL" id="SEU10925.1"/>
    </source>
</evidence>
<evidence type="ECO:0000313" key="2">
    <source>
        <dbReference type="Proteomes" id="UP000182332"/>
    </source>
</evidence>
<accession>A0A1I0JKR1</accession>
<dbReference type="Proteomes" id="UP000182332">
    <property type="component" value="Unassembled WGS sequence"/>
</dbReference>
<dbReference type="AlphaFoldDB" id="A0A1I0JKR1"/>
<feature type="non-terminal residue" evidence="1">
    <location>
        <position position="1"/>
    </location>
</feature>